<protein>
    <submittedName>
        <fullName evidence="2">Uncharacterized protein</fullName>
    </submittedName>
</protein>
<dbReference type="InParanoid" id="A0A2H3DB94"/>
<keyword evidence="1" id="KW-1133">Transmembrane helix</keyword>
<dbReference type="OrthoDB" id="2923771at2759"/>
<dbReference type="AlphaFoldDB" id="A0A2H3DB94"/>
<dbReference type="EMBL" id="KZ293674">
    <property type="protein sequence ID" value="PBK88138.1"/>
    <property type="molecule type" value="Genomic_DNA"/>
</dbReference>
<evidence type="ECO:0000313" key="2">
    <source>
        <dbReference type="EMBL" id="PBK88138.1"/>
    </source>
</evidence>
<name>A0A2H3DB94_ARMGA</name>
<proteinExistence type="predicted"/>
<keyword evidence="1" id="KW-0472">Membrane</keyword>
<evidence type="ECO:0000256" key="1">
    <source>
        <dbReference type="SAM" id="Phobius"/>
    </source>
</evidence>
<sequence>MLIEWSIDLYTCDPGNCSEVNISFGTNLIAKAARHEDSPYINNWFTDPIVVWNVSSSNLGSDGPTRGGYNPTFRTELIICLVGHNAQRVLEHSYASLVYYPFDRYNSEIFAFAQDASTKESVSLVLNSVTGRILGLKIETDFIARGDTAYWEEEFPAKEVIDMRVTLQRSTLVIAYCLIITFTFCLSTLAQGYCPYGHSRNEIVVVPIGTVFSFTQLRSSMPGAPEGFGFILDFAGLLPCLVLWSISAVTMVGIYLFADTDNSRRKSFAWDELVNALHDYVLSIRNTVNEWAALVGDAAPIGKNRHRNNPAIFGTGTMWLENAWMRWRPKGTLDGLRMVVCDSPALLEVRTPGIPIRTPTPGTRDHQGEIKHNLHGQYANSLHTFRLIFTSKTHPKSSHATQTHPPTLHFRHASPLQVYAHVLD</sequence>
<gene>
    <name evidence="2" type="ORF">ARMGADRAFT_1084777</name>
</gene>
<dbReference type="Proteomes" id="UP000217790">
    <property type="component" value="Unassembled WGS sequence"/>
</dbReference>
<organism evidence="2 3">
    <name type="scientific">Armillaria gallica</name>
    <name type="common">Bulbous honey fungus</name>
    <name type="synonym">Armillaria bulbosa</name>
    <dbReference type="NCBI Taxonomy" id="47427"/>
    <lineage>
        <taxon>Eukaryota</taxon>
        <taxon>Fungi</taxon>
        <taxon>Dikarya</taxon>
        <taxon>Basidiomycota</taxon>
        <taxon>Agaricomycotina</taxon>
        <taxon>Agaricomycetes</taxon>
        <taxon>Agaricomycetidae</taxon>
        <taxon>Agaricales</taxon>
        <taxon>Marasmiineae</taxon>
        <taxon>Physalacriaceae</taxon>
        <taxon>Armillaria</taxon>
    </lineage>
</organism>
<keyword evidence="1" id="KW-0812">Transmembrane</keyword>
<feature type="transmembrane region" description="Helical" evidence="1">
    <location>
        <begin position="173"/>
        <end position="193"/>
    </location>
</feature>
<feature type="transmembrane region" description="Helical" evidence="1">
    <location>
        <begin position="234"/>
        <end position="258"/>
    </location>
</feature>
<dbReference type="STRING" id="47427.A0A2H3DB94"/>
<reference evidence="3" key="1">
    <citation type="journal article" date="2017" name="Nat. Ecol. Evol.">
        <title>Genome expansion and lineage-specific genetic innovations in the forest pathogenic fungi Armillaria.</title>
        <authorList>
            <person name="Sipos G."/>
            <person name="Prasanna A.N."/>
            <person name="Walter M.C."/>
            <person name="O'Connor E."/>
            <person name="Balint B."/>
            <person name="Krizsan K."/>
            <person name="Kiss B."/>
            <person name="Hess J."/>
            <person name="Varga T."/>
            <person name="Slot J."/>
            <person name="Riley R."/>
            <person name="Boka B."/>
            <person name="Rigling D."/>
            <person name="Barry K."/>
            <person name="Lee J."/>
            <person name="Mihaltcheva S."/>
            <person name="LaButti K."/>
            <person name="Lipzen A."/>
            <person name="Waldron R."/>
            <person name="Moloney N.M."/>
            <person name="Sperisen C."/>
            <person name="Kredics L."/>
            <person name="Vagvoelgyi C."/>
            <person name="Patrignani A."/>
            <person name="Fitzpatrick D."/>
            <person name="Nagy I."/>
            <person name="Doyle S."/>
            <person name="Anderson J.B."/>
            <person name="Grigoriev I.V."/>
            <person name="Gueldener U."/>
            <person name="Muensterkoetter M."/>
            <person name="Nagy L.G."/>
        </authorList>
    </citation>
    <scope>NUCLEOTIDE SEQUENCE [LARGE SCALE GENOMIC DNA]</scope>
    <source>
        <strain evidence="3">Ar21-2</strain>
    </source>
</reference>
<accession>A0A2H3DB94</accession>
<keyword evidence="3" id="KW-1185">Reference proteome</keyword>
<evidence type="ECO:0000313" key="3">
    <source>
        <dbReference type="Proteomes" id="UP000217790"/>
    </source>
</evidence>